<evidence type="ECO:0000313" key="3">
    <source>
        <dbReference type="Proteomes" id="UP000516320"/>
    </source>
</evidence>
<organism evidence="2 3">
    <name type="scientific">Corynebacterium poyangense</name>
    <dbReference type="NCBI Taxonomy" id="2684405"/>
    <lineage>
        <taxon>Bacteria</taxon>
        <taxon>Bacillati</taxon>
        <taxon>Actinomycetota</taxon>
        <taxon>Actinomycetes</taxon>
        <taxon>Mycobacteriales</taxon>
        <taxon>Corynebacteriaceae</taxon>
        <taxon>Corynebacterium</taxon>
    </lineage>
</organism>
<dbReference type="RefSeq" id="WP_187974021.1">
    <property type="nucleotide sequence ID" value="NZ_CP046884.1"/>
</dbReference>
<feature type="transmembrane region" description="Helical" evidence="1">
    <location>
        <begin position="14"/>
        <end position="35"/>
    </location>
</feature>
<dbReference type="Proteomes" id="UP000516320">
    <property type="component" value="Chromosome"/>
</dbReference>
<keyword evidence="3" id="KW-1185">Reference proteome</keyword>
<evidence type="ECO:0000256" key="1">
    <source>
        <dbReference type="SAM" id="Phobius"/>
    </source>
</evidence>
<accession>A0A7H0SQ82</accession>
<dbReference type="KEGG" id="cpoy:GP475_08700"/>
<gene>
    <name evidence="2" type="ORF">GP475_08700</name>
</gene>
<keyword evidence="1" id="KW-0472">Membrane</keyword>
<keyword evidence="1" id="KW-1133">Transmembrane helix</keyword>
<protein>
    <submittedName>
        <fullName evidence="2">Holin</fullName>
    </submittedName>
</protein>
<dbReference type="EMBL" id="CP046884">
    <property type="protein sequence ID" value="QNQ90707.1"/>
    <property type="molecule type" value="Genomic_DNA"/>
</dbReference>
<name>A0A7H0SQ82_9CORY</name>
<feature type="transmembrane region" description="Helical" evidence="1">
    <location>
        <begin position="41"/>
        <end position="61"/>
    </location>
</feature>
<sequence length="82" mass="8362">MFTKQFGIDLAERAIKTFAQALIATIAVGTPIFAIDWQSGIGVAATAAVLSILTSIGSAGIGDRDTAAMLPTGENTAGRHSL</sequence>
<dbReference type="InterPro" id="IPR020109">
    <property type="entry name" value="Holin_r1t"/>
</dbReference>
<dbReference type="AlphaFoldDB" id="A0A7H0SQ82"/>
<evidence type="ECO:0000313" key="2">
    <source>
        <dbReference type="EMBL" id="QNQ90707.1"/>
    </source>
</evidence>
<proteinExistence type="predicted"/>
<dbReference type="Pfam" id="PF16945">
    <property type="entry name" value="Phage_r1t_holin"/>
    <property type="match status" value="1"/>
</dbReference>
<reference evidence="2 3" key="1">
    <citation type="submission" date="2019-12" db="EMBL/GenBank/DDBJ databases">
        <title>Corynebacterium sp. nov., isolated from feces of the Anser Albifrons in China.</title>
        <authorList>
            <person name="Liu Q."/>
        </authorList>
    </citation>
    <scope>NUCLEOTIDE SEQUENCE [LARGE SCALE GENOMIC DNA]</scope>
    <source>
        <strain evidence="2 3">4H37-19</strain>
    </source>
</reference>
<keyword evidence="1" id="KW-0812">Transmembrane</keyword>